<dbReference type="InterPro" id="IPR002477">
    <property type="entry name" value="Peptidoglycan-bd-like"/>
</dbReference>
<dbReference type="GO" id="GO:0030574">
    <property type="term" value="P:collagen catabolic process"/>
    <property type="evidence" value="ECO:0007669"/>
    <property type="project" value="TreeGrafter"/>
</dbReference>
<feature type="short sequence motif" description="Cysteine switch" evidence="8">
    <location>
        <begin position="73"/>
        <end position="80"/>
    </location>
</feature>
<dbReference type="Gene3D" id="3.40.390.10">
    <property type="entry name" value="Collagenase (Catalytic Domain)"/>
    <property type="match status" value="1"/>
</dbReference>
<dbReference type="KEGG" id="nai:NECAME_18082"/>
<sequence>SNSHERVSNFQKYLQEFGYVAPSNSLNSAPGMSADLSDVTSMFKRAITKFQEFAGLKKTGVLDEDTKQKMAEPRCGVTDVLAVTSGGAAFKWRKNRLTYSIENFSSDLPRDDVRKAIREGYETWAAVTPLEFEEVPAGSNADIKVRFGVNNHNDPWPFDGKGKRSFFLNELKFSSLANYSTRNDCQRWGEEYIW</sequence>
<evidence type="ECO:0000256" key="4">
    <source>
        <dbReference type="ARBA" id="ARBA00022801"/>
    </source>
</evidence>
<comment type="cofactor">
    <cofactor evidence="7">
        <name>Ca(2+)</name>
        <dbReference type="ChEBI" id="CHEBI:29108"/>
    </cofactor>
    <text evidence="7">Can bind about 5 Ca(2+) ions per subunit.</text>
</comment>
<dbReference type="MEROPS" id="M10.A07"/>
<feature type="binding site" evidence="7">
    <location>
        <position position="152"/>
    </location>
    <ligand>
        <name>Zn(2+)</name>
        <dbReference type="ChEBI" id="CHEBI:29105"/>
        <label>1</label>
    </ligand>
</feature>
<name>W2TEQ3_NECAM</name>
<dbReference type="AlphaFoldDB" id="W2TEQ3"/>
<evidence type="ECO:0000313" key="11">
    <source>
        <dbReference type="Proteomes" id="UP000053676"/>
    </source>
</evidence>
<dbReference type="InterPro" id="IPR006026">
    <property type="entry name" value="Peptidase_Metallo"/>
</dbReference>
<dbReference type="GO" id="GO:0006508">
    <property type="term" value="P:proteolysis"/>
    <property type="evidence" value="ECO:0007669"/>
    <property type="project" value="UniProtKB-KW"/>
</dbReference>
<evidence type="ECO:0000256" key="5">
    <source>
        <dbReference type="ARBA" id="ARBA00022833"/>
    </source>
</evidence>
<dbReference type="InterPro" id="IPR036365">
    <property type="entry name" value="PGBD-like_sf"/>
</dbReference>
<feature type="binding site" evidence="7">
    <location>
        <position position="159"/>
    </location>
    <ligand>
        <name>Ca(2+)</name>
        <dbReference type="ChEBI" id="CHEBI:29108"/>
        <label>3</label>
    </ligand>
</feature>
<feature type="binding site" evidence="7">
    <location>
        <position position="160"/>
    </location>
    <ligand>
        <name>Ca(2+)</name>
        <dbReference type="ChEBI" id="CHEBI:29108"/>
        <label>3</label>
    </ligand>
</feature>
<dbReference type="InterPro" id="IPR001818">
    <property type="entry name" value="Pept_M10_metallopeptidase"/>
</dbReference>
<dbReference type="GO" id="GO:0008270">
    <property type="term" value="F:zinc ion binding"/>
    <property type="evidence" value="ECO:0007669"/>
    <property type="project" value="InterPro"/>
</dbReference>
<dbReference type="STRING" id="51031.W2TEQ3"/>
<evidence type="ECO:0000256" key="3">
    <source>
        <dbReference type="ARBA" id="ARBA00022723"/>
    </source>
</evidence>
<dbReference type="EMBL" id="KI659374">
    <property type="protein sequence ID" value="ETN79676.1"/>
    <property type="molecule type" value="Genomic_DNA"/>
</dbReference>
<evidence type="ECO:0000256" key="7">
    <source>
        <dbReference type="PIRSR" id="PIRSR621190-2"/>
    </source>
</evidence>
<keyword evidence="2" id="KW-0645">Protease</keyword>
<feature type="binding site" evidence="7">
    <location>
        <position position="142"/>
    </location>
    <ligand>
        <name>Ca(2+)</name>
        <dbReference type="ChEBI" id="CHEBI:29108"/>
        <label>2</label>
    </ligand>
</feature>
<dbReference type="OMA" id="PRCEMAD"/>
<dbReference type="GO" id="GO:0004222">
    <property type="term" value="F:metalloendopeptidase activity"/>
    <property type="evidence" value="ECO:0007669"/>
    <property type="project" value="InterPro"/>
</dbReference>
<evidence type="ECO:0000313" key="10">
    <source>
        <dbReference type="EMBL" id="ETN79676.1"/>
    </source>
</evidence>
<gene>
    <name evidence="10" type="ORF">NECAME_18082</name>
</gene>
<dbReference type="SMART" id="SM00235">
    <property type="entry name" value="ZnMc"/>
    <property type="match status" value="1"/>
</dbReference>
<evidence type="ECO:0000259" key="9">
    <source>
        <dbReference type="SMART" id="SM00235"/>
    </source>
</evidence>
<dbReference type="InterPro" id="IPR024079">
    <property type="entry name" value="MetalloPept_cat_dom_sf"/>
</dbReference>
<dbReference type="PANTHER" id="PTHR10201">
    <property type="entry name" value="MATRIX METALLOPROTEINASE"/>
    <property type="match status" value="1"/>
</dbReference>
<keyword evidence="11" id="KW-1185">Reference proteome</keyword>
<proteinExistence type="inferred from homology"/>
<feature type="binding site" evidence="7">
    <location>
        <position position="154"/>
    </location>
    <ligand>
        <name>Zn(2+)</name>
        <dbReference type="ChEBI" id="CHEBI:29105"/>
        <label>1</label>
    </ligand>
</feature>
<feature type="non-terminal residue" evidence="10">
    <location>
        <position position="1"/>
    </location>
</feature>
<protein>
    <submittedName>
        <fullName evidence="10">Peptidoglycan binding domain protein</fullName>
    </submittedName>
</protein>
<dbReference type="Proteomes" id="UP000053676">
    <property type="component" value="Unassembled WGS sequence"/>
</dbReference>
<keyword evidence="5 7" id="KW-0862">Zinc</keyword>
<evidence type="ECO:0000256" key="6">
    <source>
        <dbReference type="ARBA" id="ARBA00023049"/>
    </source>
</evidence>
<keyword evidence="7" id="KW-0106">Calcium</keyword>
<evidence type="ECO:0000256" key="1">
    <source>
        <dbReference type="ARBA" id="ARBA00010370"/>
    </source>
</evidence>
<dbReference type="SUPFAM" id="SSF55486">
    <property type="entry name" value="Metalloproteases ('zincins'), catalytic domain"/>
    <property type="match status" value="1"/>
</dbReference>
<comment type="similarity">
    <text evidence="1">Belongs to the peptidase M10A family.</text>
</comment>
<accession>W2TEQ3</accession>
<comment type="cofactor">
    <cofactor evidence="7">
        <name>Zn(2+)</name>
        <dbReference type="ChEBI" id="CHEBI:29105"/>
    </cofactor>
    <text evidence="7">Binds 2 Zn(2+) ions per subunit.</text>
</comment>
<evidence type="ECO:0000256" key="2">
    <source>
        <dbReference type="ARBA" id="ARBA00022670"/>
    </source>
</evidence>
<reference evidence="11" key="1">
    <citation type="journal article" date="2014" name="Nat. Genet.">
        <title>Genome of the human hookworm Necator americanus.</title>
        <authorList>
            <person name="Tang Y.T."/>
            <person name="Gao X."/>
            <person name="Rosa B.A."/>
            <person name="Abubucker S."/>
            <person name="Hallsworth-Pepin K."/>
            <person name="Martin J."/>
            <person name="Tyagi R."/>
            <person name="Heizer E."/>
            <person name="Zhang X."/>
            <person name="Bhonagiri-Palsikar V."/>
            <person name="Minx P."/>
            <person name="Warren W.C."/>
            <person name="Wang Q."/>
            <person name="Zhan B."/>
            <person name="Hotez P.J."/>
            <person name="Sternberg P.W."/>
            <person name="Dougall A."/>
            <person name="Gaze S.T."/>
            <person name="Mulvenna J."/>
            <person name="Sotillo J."/>
            <person name="Ranganathan S."/>
            <person name="Rabelo E.M."/>
            <person name="Wilson R.K."/>
            <person name="Felgner P.L."/>
            <person name="Bethony J."/>
            <person name="Hawdon J.M."/>
            <person name="Gasser R.B."/>
            <person name="Loukas A."/>
            <person name="Mitreva M."/>
        </authorList>
    </citation>
    <scope>NUCLEOTIDE SEQUENCE [LARGE SCALE GENOMIC DNA]</scope>
</reference>
<dbReference type="OrthoDB" id="406838at2759"/>
<keyword evidence="6" id="KW-0482">Metalloprotease</keyword>
<dbReference type="InterPro" id="IPR021190">
    <property type="entry name" value="Pept_M10A"/>
</dbReference>
<dbReference type="Pfam" id="PF01471">
    <property type="entry name" value="PG_binding_1"/>
    <property type="match status" value="1"/>
</dbReference>
<dbReference type="GO" id="GO:0031012">
    <property type="term" value="C:extracellular matrix"/>
    <property type="evidence" value="ECO:0007669"/>
    <property type="project" value="InterPro"/>
</dbReference>
<dbReference type="SUPFAM" id="SSF47090">
    <property type="entry name" value="PGBD-like"/>
    <property type="match status" value="1"/>
</dbReference>
<keyword evidence="4" id="KW-0378">Hydrolase</keyword>
<organism evidence="10 11">
    <name type="scientific">Necator americanus</name>
    <name type="common">Human hookworm</name>
    <dbReference type="NCBI Taxonomy" id="51031"/>
    <lineage>
        <taxon>Eukaryota</taxon>
        <taxon>Metazoa</taxon>
        <taxon>Ecdysozoa</taxon>
        <taxon>Nematoda</taxon>
        <taxon>Chromadorea</taxon>
        <taxon>Rhabditida</taxon>
        <taxon>Rhabditina</taxon>
        <taxon>Rhabditomorpha</taxon>
        <taxon>Strongyloidea</taxon>
        <taxon>Ancylostomatidae</taxon>
        <taxon>Bunostominae</taxon>
        <taxon>Necator</taxon>
    </lineage>
</organism>
<dbReference type="GO" id="GO:0030198">
    <property type="term" value="P:extracellular matrix organization"/>
    <property type="evidence" value="ECO:0007669"/>
    <property type="project" value="TreeGrafter"/>
</dbReference>
<dbReference type="Pfam" id="PF00413">
    <property type="entry name" value="Peptidase_M10"/>
    <property type="match status" value="1"/>
</dbReference>
<dbReference type="GO" id="GO:0005615">
    <property type="term" value="C:extracellular space"/>
    <property type="evidence" value="ECO:0007669"/>
    <property type="project" value="TreeGrafter"/>
</dbReference>
<dbReference type="PANTHER" id="PTHR10201:SF329">
    <property type="entry name" value="MATRIX METALLOPROTEINASE-C"/>
    <property type="match status" value="1"/>
</dbReference>
<feature type="domain" description="Peptidase metallopeptidase" evidence="9">
    <location>
        <begin position="88"/>
        <end position="194"/>
    </location>
</feature>
<evidence type="ECO:0000256" key="8">
    <source>
        <dbReference type="PIRSR" id="PIRSR621190-5"/>
    </source>
</evidence>
<dbReference type="PRINTS" id="PR00138">
    <property type="entry name" value="MATRIXIN"/>
</dbReference>
<keyword evidence="3 7" id="KW-0479">Metal-binding</keyword>
<feature type="binding site" evidence="7">
    <location>
        <position position="107"/>
    </location>
    <ligand>
        <name>Ca(2+)</name>
        <dbReference type="ChEBI" id="CHEBI:29108"/>
        <label>1</label>
    </ligand>
</feature>
<feature type="binding site" description="in inhibited form" evidence="7">
    <location>
        <position position="75"/>
    </location>
    <ligand>
        <name>Zn(2+)</name>
        <dbReference type="ChEBI" id="CHEBI:29105"/>
        <label>2</label>
        <note>catalytic</note>
    </ligand>
</feature>